<proteinExistence type="predicted"/>
<evidence type="ECO:0000313" key="2">
    <source>
        <dbReference type="Proteomes" id="UP000054047"/>
    </source>
</evidence>
<evidence type="ECO:0000313" key="1">
    <source>
        <dbReference type="EMBL" id="KIH67911.1"/>
    </source>
</evidence>
<organism evidence="1 2">
    <name type="scientific">Ancylostoma duodenale</name>
    <dbReference type="NCBI Taxonomy" id="51022"/>
    <lineage>
        <taxon>Eukaryota</taxon>
        <taxon>Metazoa</taxon>
        <taxon>Ecdysozoa</taxon>
        <taxon>Nematoda</taxon>
        <taxon>Chromadorea</taxon>
        <taxon>Rhabditida</taxon>
        <taxon>Rhabditina</taxon>
        <taxon>Rhabditomorpha</taxon>
        <taxon>Strongyloidea</taxon>
        <taxon>Ancylostomatidae</taxon>
        <taxon>Ancylostomatinae</taxon>
        <taxon>Ancylostoma</taxon>
    </lineage>
</organism>
<gene>
    <name evidence="1" type="ORF">ANCDUO_01756</name>
</gene>
<dbReference type="Proteomes" id="UP000054047">
    <property type="component" value="Unassembled WGS sequence"/>
</dbReference>
<protein>
    <submittedName>
        <fullName evidence="1">Uncharacterized protein</fullName>
    </submittedName>
</protein>
<dbReference type="AlphaFoldDB" id="A0A0C2HEE6"/>
<name>A0A0C2HEE6_9BILA</name>
<dbReference type="EMBL" id="KN726526">
    <property type="protein sequence ID" value="KIH67911.1"/>
    <property type="molecule type" value="Genomic_DNA"/>
</dbReference>
<keyword evidence="2" id="KW-1185">Reference proteome</keyword>
<dbReference type="OrthoDB" id="5790915at2759"/>
<accession>A0A0C2HEE6</accession>
<dbReference type="SUPFAM" id="SSF53756">
    <property type="entry name" value="UDP-Glycosyltransferase/glycogen phosphorylase"/>
    <property type="match status" value="1"/>
</dbReference>
<reference evidence="1 2" key="1">
    <citation type="submission" date="2013-12" db="EMBL/GenBank/DDBJ databases">
        <title>Draft genome of the parsitic nematode Ancylostoma duodenale.</title>
        <authorList>
            <person name="Mitreva M."/>
        </authorList>
    </citation>
    <scope>NUCLEOTIDE SEQUENCE [LARGE SCALE GENOMIC DNA]</scope>
    <source>
        <strain evidence="1 2">Zhejiang</strain>
    </source>
</reference>
<sequence length="78" mass="9112">MDLVERTREDKFVLPDYFNATITYRRDSHYFHPYGHFPPLQAGLPADAIFTEEQNMECSGGLCITICIERLKRKMNLS</sequence>